<dbReference type="EMBL" id="CP000828">
    <property type="protein sequence ID" value="ABW29364.1"/>
    <property type="molecule type" value="Genomic_DNA"/>
</dbReference>
<keyword evidence="2 8" id="KW-0808">Transferase</keyword>
<dbReference type="HAMAP" id="MF_00316">
    <property type="entry name" value="MobA"/>
    <property type="match status" value="1"/>
</dbReference>
<evidence type="ECO:0000313" key="10">
    <source>
        <dbReference type="EMBL" id="ABW29364.1"/>
    </source>
</evidence>
<dbReference type="InterPro" id="IPR013482">
    <property type="entry name" value="Molybde_CF_guanTrfase"/>
</dbReference>
<comment type="similarity">
    <text evidence="8">Belongs to the MobA family.</text>
</comment>
<evidence type="ECO:0000256" key="6">
    <source>
        <dbReference type="ARBA" id="ARBA00023134"/>
    </source>
</evidence>
<comment type="domain">
    <text evidence="8">The N-terminal domain determines nucleotide recognition and specific binding, while the C-terminal domain determines the specific binding to the target protein.</text>
</comment>
<dbReference type="InterPro" id="IPR029044">
    <property type="entry name" value="Nucleotide-diphossugar_trans"/>
</dbReference>
<dbReference type="GO" id="GO:0061603">
    <property type="term" value="F:molybdenum cofactor guanylyltransferase activity"/>
    <property type="evidence" value="ECO:0007669"/>
    <property type="project" value="UniProtKB-EC"/>
</dbReference>
<evidence type="ECO:0000259" key="9">
    <source>
        <dbReference type="Pfam" id="PF12804"/>
    </source>
</evidence>
<feature type="binding site" evidence="8">
    <location>
        <position position="30"/>
    </location>
    <ligand>
        <name>GTP</name>
        <dbReference type="ChEBI" id="CHEBI:37565"/>
    </ligand>
</feature>
<dbReference type="Pfam" id="PF12804">
    <property type="entry name" value="NTP_transf_3"/>
    <property type="match status" value="1"/>
</dbReference>
<feature type="domain" description="MobA-like NTP transferase" evidence="9">
    <location>
        <begin position="15"/>
        <end position="166"/>
    </location>
</feature>
<dbReference type="GO" id="GO:0006777">
    <property type="term" value="P:Mo-molybdopterin cofactor biosynthetic process"/>
    <property type="evidence" value="ECO:0007669"/>
    <property type="project" value="UniProtKB-KW"/>
</dbReference>
<evidence type="ECO:0000256" key="2">
    <source>
        <dbReference type="ARBA" id="ARBA00022679"/>
    </source>
</evidence>
<dbReference type="Gene3D" id="3.90.550.10">
    <property type="entry name" value="Spore Coat Polysaccharide Biosynthesis Protein SpsA, Chain A"/>
    <property type="match status" value="1"/>
</dbReference>
<protein>
    <recommendedName>
        <fullName evidence="8">Probable molybdenum cofactor guanylyltransferase</fullName>
        <shortName evidence="8">MoCo guanylyltransferase</shortName>
        <ecNumber evidence="8">2.7.7.77</ecNumber>
    </recommendedName>
    <alternativeName>
        <fullName evidence="8">GTP:molybdopterin guanylyltransferase</fullName>
    </alternativeName>
    <alternativeName>
        <fullName evidence="8">Mo-MPT guanylyltransferase</fullName>
    </alternativeName>
    <alternativeName>
        <fullName evidence="8">Molybdopterin guanylyltransferase</fullName>
    </alternativeName>
    <alternativeName>
        <fullName evidence="8">Molybdopterin-guanine dinucleotide synthase</fullName>
        <shortName evidence="8">MGD synthase</shortName>
    </alternativeName>
</protein>
<keyword evidence="4 8" id="KW-0547">Nucleotide-binding</keyword>
<reference evidence="10 11" key="1">
    <citation type="journal article" date="2008" name="Proc. Natl. Acad. Sci. U.S.A.">
        <title>Niche adaptation and genome expansion in the chlorophyll d-producing cyanobacterium Acaryochloris marina.</title>
        <authorList>
            <person name="Swingley W.D."/>
            <person name="Chen M."/>
            <person name="Cheung P.C."/>
            <person name="Conrad A.L."/>
            <person name="Dejesa L.C."/>
            <person name="Hao J."/>
            <person name="Honchak B.M."/>
            <person name="Karbach L.E."/>
            <person name="Kurdoglu A."/>
            <person name="Lahiri S."/>
            <person name="Mastrian S.D."/>
            <person name="Miyashita H."/>
            <person name="Page L."/>
            <person name="Ramakrishna P."/>
            <person name="Satoh S."/>
            <person name="Sattley W.M."/>
            <person name="Shimada Y."/>
            <person name="Taylor H.L."/>
            <person name="Tomo T."/>
            <person name="Tsuchiya T."/>
            <person name="Wang Z.T."/>
            <person name="Raymond J."/>
            <person name="Mimuro M."/>
            <person name="Blankenship R.E."/>
            <person name="Touchman J.W."/>
        </authorList>
    </citation>
    <scope>NUCLEOTIDE SEQUENCE [LARGE SCALE GENOMIC DNA]</scope>
    <source>
        <strain evidence="11">MBIC 11017</strain>
    </source>
</reference>
<dbReference type="OrthoDB" id="9788394at2"/>
<dbReference type="GO" id="GO:0046872">
    <property type="term" value="F:metal ion binding"/>
    <property type="evidence" value="ECO:0007669"/>
    <property type="project" value="UniProtKB-KW"/>
</dbReference>
<dbReference type="NCBIfam" id="NF002741">
    <property type="entry name" value="PRK02726.1"/>
    <property type="match status" value="1"/>
</dbReference>
<comment type="catalytic activity">
    <reaction evidence="8">
        <text>Mo-molybdopterin + GTP + H(+) = Mo-molybdopterin guanine dinucleotide + diphosphate</text>
        <dbReference type="Rhea" id="RHEA:34243"/>
        <dbReference type="ChEBI" id="CHEBI:15378"/>
        <dbReference type="ChEBI" id="CHEBI:33019"/>
        <dbReference type="ChEBI" id="CHEBI:37565"/>
        <dbReference type="ChEBI" id="CHEBI:71302"/>
        <dbReference type="ChEBI" id="CHEBI:71310"/>
        <dbReference type="EC" id="2.7.7.77"/>
    </reaction>
</comment>
<dbReference type="EC" id="2.7.7.77" evidence="8"/>
<accession>B0CEW7</accession>
<dbReference type="PANTHER" id="PTHR19136">
    <property type="entry name" value="MOLYBDENUM COFACTOR GUANYLYLTRANSFERASE"/>
    <property type="match status" value="1"/>
</dbReference>
<keyword evidence="5 8" id="KW-0460">Magnesium</keyword>
<evidence type="ECO:0000256" key="8">
    <source>
        <dbReference type="HAMAP-Rule" id="MF_00316"/>
    </source>
</evidence>
<evidence type="ECO:0000256" key="3">
    <source>
        <dbReference type="ARBA" id="ARBA00022723"/>
    </source>
</evidence>
<feature type="binding site" evidence="8">
    <location>
        <position position="107"/>
    </location>
    <ligand>
        <name>Mg(2+)</name>
        <dbReference type="ChEBI" id="CHEBI:18420"/>
    </ligand>
</feature>
<dbReference type="RefSeq" id="WP_012164689.1">
    <property type="nucleotide sequence ID" value="NC_009925.1"/>
</dbReference>
<keyword evidence="1 8" id="KW-0963">Cytoplasm</keyword>
<feature type="binding site" evidence="8">
    <location>
        <position position="107"/>
    </location>
    <ligand>
        <name>GTP</name>
        <dbReference type="ChEBI" id="CHEBI:37565"/>
    </ligand>
</feature>
<keyword evidence="11" id="KW-1185">Reference proteome</keyword>
<keyword evidence="7 8" id="KW-0501">Molybdenum cofactor biosynthesis</keyword>
<dbReference type="CDD" id="cd02503">
    <property type="entry name" value="MobA"/>
    <property type="match status" value="1"/>
</dbReference>
<evidence type="ECO:0000256" key="5">
    <source>
        <dbReference type="ARBA" id="ARBA00022842"/>
    </source>
</evidence>
<dbReference type="eggNOG" id="COG0746">
    <property type="taxonomic scope" value="Bacteria"/>
</dbReference>
<dbReference type="GO" id="GO:0005737">
    <property type="term" value="C:cytoplasm"/>
    <property type="evidence" value="ECO:0007669"/>
    <property type="project" value="UniProtKB-SubCell"/>
</dbReference>
<dbReference type="PANTHER" id="PTHR19136:SF81">
    <property type="entry name" value="MOLYBDENUM COFACTOR GUANYLYLTRANSFERASE"/>
    <property type="match status" value="1"/>
</dbReference>
<comment type="caution">
    <text evidence="8">Lacks conserved residue(s) required for the propagation of feature annotation.</text>
</comment>
<comment type="subcellular location">
    <subcellularLocation>
        <location evidence="8">Cytoplasm</location>
    </subcellularLocation>
</comment>
<dbReference type="KEGG" id="amr:AM1_4385"/>
<feature type="binding site" evidence="8">
    <location>
        <begin position="18"/>
        <end position="20"/>
    </location>
    <ligand>
        <name>GTP</name>
        <dbReference type="ChEBI" id="CHEBI:37565"/>
    </ligand>
</feature>
<comment type="cofactor">
    <cofactor evidence="8">
        <name>Mg(2+)</name>
        <dbReference type="ChEBI" id="CHEBI:18420"/>
    </cofactor>
</comment>
<evidence type="ECO:0000313" key="11">
    <source>
        <dbReference type="Proteomes" id="UP000000268"/>
    </source>
</evidence>
<keyword evidence="6 8" id="KW-0342">GTP-binding</keyword>
<dbReference type="SUPFAM" id="SSF53448">
    <property type="entry name" value="Nucleotide-diphospho-sugar transferases"/>
    <property type="match status" value="1"/>
</dbReference>
<organism evidence="10 11">
    <name type="scientific">Acaryochloris marina (strain MBIC 11017)</name>
    <dbReference type="NCBI Taxonomy" id="329726"/>
    <lineage>
        <taxon>Bacteria</taxon>
        <taxon>Bacillati</taxon>
        <taxon>Cyanobacteriota</taxon>
        <taxon>Cyanophyceae</taxon>
        <taxon>Acaryochloridales</taxon>
        <taxon>Acaryochloridaceae</taxon>
        <taxon>Acaryochloris</taxon>
    </lineage>
</organism>
<dbReference type="GO" id="GO:0005525">
    <property type="term" value="F:GTP binding"/>
    <property type="evidence" value="ECO:0007669"/>
    <property type="project" value="UniProtKB-UniRule"/>
</dbReference>
<dbReference type="STRING" id="329726.AM1_4385"/>
<dbReference type="AlphaFoldDB" id="B0CEW7"/>
<gene>
    <name evidence="8" type="primary">mobA</name>
    <name evidence="10" type="ordered locus">AM1_4385</name>
</gene>
<evidence type="ECO:0000256" key="1">
    <source>
        <dbReference type="ARBA" id="ARBA00022490"/>
    </source>
</evidence>
<comment type="function">
    <text evidence="8">Transfers a GMP moiety from GTP to Mo-molybdopterin (Mo-MPT) cofactor (Moco or molybdenum cofactor) to form Mo-molybdopterin guanine dinucleotide (Mo-MGD) cofactor.</text>
</comment>
<evidence type="ECO:0000256" key="7">
    <source>
        <dbReference type="ARBA" id="ARBA00023150"/>
    </source>
</evidence>
<dbReference type="InterPro" id="IPR025877">
    <property type="entry name" value="MobA-like_NTP_Trfase"/>
</dbReference>
<proteinExistence type="inferred from homology"/>
<name>B0CEW7_ACAM1</name>
<dbReference type="HOGENOM" id="CLU_055597_2_2_3"/>
<keyword evidence="3 8" id="KW-0479">Metal-binding</keyword>
<evidence type="ECO:0000256" key="4">
    <source>
        <dbReference type="ARBA" id="ARBA00022741"/>
    </source>
</evidence>
<sequence>MNQPTSLTQQNYIVGLVLAGGRSRRMGSDKALLCWQGVPMLQRVCRAALQCCDLVHVLTPWPERYQPVIPSSCIVLREHPPDQGPLVALLAGLNQLQTTWVLLLACDLPLLRPDILREWLALLPNTQALALVPHQPEQWQPLCGFYHYQSRSSLQSFIQQGGQSFQDWLSRLPAQKIAIDTQSQAMLWNCNTPHDLIPPEV</sequence>
<dbReference type="Proteomes" id="UP000000268">
    <property type="component" value="Chromosome"/>
</dbReference>